<keyword evidence="2" id="KW-1185">Reference proteome</keyword>
<dbReference type="EMBL" id="MXAV01000060">
    <property type="protein sequence ID" value="PKY09461.1"/>
    <property type="molecule type" value="Genomic_DNA"/>
</dbReference>
<dbReference type="InParanoid" id="A0A2I1DHV6"/>
<dbReference type="AlphaFoldDB" id="A0A2I1DHV6"/>
<dbReference type="Proteomes" id="UP000234329">
    <property type="component" value="Unassembled WGS sequence"/>
</dbReference>
<accession>A0A2I1DHV6</accession>
<evidence type="ECO:0000313" key="2">
    <source>
        <dbReference type="Proteomes" id="UP000234329"/>
    </source>
</evidence>
<name>A0A2I1DHV6_9PROT</name>
<evidence type="ECO:0000313" key="1">
    <source>
        <dbReference type="EMBL" id="PKY09461.1"/>
    </source>
</evidence>
<sequence length="82" mass="8709">MSVNAMISVSIATSFLTFSSSNNIFLMRFACVPRGVLASPGWLFLRHSDSGAAASISDAVGFLVCLRLGNRNVTACGQNRQP</sequence>
<proteinExistence type="predicted"/>
<comment type="caution">
    <text evidence="1">The sequence shown here is derived from an EMBL/GenBank/DDBJ whole genome shotgun (WGS) entry which is preliminary data.</text>
</comment>
<organism evidence="1 2">
    <name type="scientific">Acidithiobacillus marinus</name>
    <dbReference type="NCBI Taxonomy" id="187490"/>
    <lineage>
        <taxon>Bacteria</taxon>
        <taxon>Pseudomonadati</taxon>
        <taxon>Pseudomonadota</taxon>
        <taxon>Acidithiobacillia</taxon>
        <taxon>Acidithiobacillales</taxon>
        <taxon>Acidithiobacillaceae</taxon>
        <taxon>Acidithiobacillus</taxon>
    </lineage>
</organism>
<gene>
    <name evidence="1" type="ORF">B1757_14810</name>
</gene>
<reference evidence="1 2" key="1">
    <citation type="submission" date="2017-03" db="EMBL/GenBank/DDBJ databases">
        <title>Draft genime sequence of the acidophilic sulfur-oxidizing bacterium Acidithiobacillus sp. SH, isolated from seawater.</title>
        <authorList>
            <person name="Sharmin S."/>
            <person name="Tokuhisa M."/>
            <person name="Kanao T."/>
            <person name="Kamimura K."/>
        </authorList>
    </citation>
    <scope>NUCLEOTIDE SEQUENCE [LARGE SCALE GENOMIC DNA]</scope>
    <source>
        <strain evidence="1 2">SH</strain>
    </source>
</reference>
<protein>
    <submittedName>
        <fullName evidence="1">Uncharacterized protein</fullName>
    </submittedName>
</protein>